<evidence type="ECO:0000313" key="1">
    <source>
        <dbReference type="EMBL" id="MBB5918493.1"/>
    </source>
</evidence>
<evidence type="ECO:0000313" key="2">
    <source>
        <dbReference type="Proteomes" id="UP000540412"/>
    </source>
</evidence>
<dbReference type="Gene3D" id="3.40.50.2300">
    <property type="match status" value="2"/>
</dbReference>
<comment type="caution">
    <text evidence="1">The sequence shown here is derived from an EMBL/GenBank/DDBJ whole genome shotgun (WGS) entry which is preliminary data.</text>
</comment>
<evidence type="ECO:0008006" key="3">
    <source>
        <dbReference type="Google" id="ProtNLM"/>
    </source>
</evidence>
<organism evidence="1 2">
    <name type="scientific">Nocardia transvalensis</name>
    <dbReference type="NCBI Taxonomy" id="37333"/>
    <lineage>
        <taxon>Bacteria</taxon>
        <taxon>Bacillati</taxon>
        <taxon>Actinomycetota</taxon>
        <taxon>Actinomycetes</taxon>
        <taxon>Mycobacteriales</taxon>
        <taxon>Nocardiaceae</taxon>
        <taxon>Nocardia</taxon>
    </lineage>
</organism>
<proteinExistence type="predicted"/>
<dbReference type="InterPro" id="IPR028082">
    <property type="entry name" value="Peripla_BP_I"/>
</dbReference>
<keyword evidence="2" id="KW-1185">Reference proteome</keyword>
<sequence>MILIVAGVVIWKVVSRPDCGPGLESVGDPAVCVGLNLESTTLRDGDPLTDLEQQVAKLNAAVTGPEFVTIVLLDDLTPNPENDSLAFKNVRHEVQGALTAAWRANHQSVAGGPTPPVKLLLASFGSNGQYESTAVRAIVDARDDQHIVAVTGFGQSLVTTRKAASDLSREHIASIAASTSGDDMNLEPGTNEYIDRFFRITPTNTDAAKAAVDYLSKRNYPDAMLVKDANEDDLYASTLGPAFATAFKDRYGGEPDTKIYKSPDVPLNDISRATYMTKRFAEMRDVICWKKPPVIYFAGRGTDLGFFLTVLAEGGACGLDTVDVMSSDDANNLLGQKLPDFTSLHVNVFYTAVATGGEWNAATPGQADNAHNYDAFLAEFTGQHFGVPADLADGYVMMAYDAVLTAATAARTNPAPVDNPKTVADAISEFDCQTPVPGVTGQIAFTQASHGNPIAKAMPIVQIMPDGTPHVEALTWTTGQPFGPGSCG</sequence>
<dbReference type="AlphaFoldDB" id="A0A7W9PMS0"/>
<dbReference type="EMBL" id="JACHIT010000002">
    <property type="protein sequence ID" value="MBB5918493.1"/>
    <property type="molecule type" value="Genomic_DNA"/>
</dbReference>
<name>A0A7W9PMS0_9NOCA</name>
<protein>
    <recommendedName>
        <fullName evidence="3">ABC-type branched-subunit amino acid transport system substrate-binding protein</fullName>
    </recommendedName>
</protein>
<accession>A0A7W9PMS0</accession>
<reference evidence="1 2" key="1">
    <citation type="submission" date="2020-08" db="EMBL/GenBank/DDBJ databases">
        <title>Sequencing the genomes of 1000 actinobacteria strains.</title>
        <authorList>
            <person name="Klenk H.-P."/>
        </authorList>
    </citation>
    <scope>NUCLEOTIDE SEQUENCE [LARGE SCALE GENOMIC DNA]</scope>
    <source>
        <strain evidence="1 2">DSM 43582</strain>
    </source>
</reference>
<dbReference type="Proteomes" id="UP000540412">
    <property type="component" value="Unassembled WGS sequence"/>
</dbReference>
<dbReference type="SUPFAM" id="SSF53822">
    <property type="entry name" value="Periplasmic binding protein-like I"/>
    <property type="match status" value="1"/>
</dbReference>
<gene>
    <name evidence="1" type="ORF">BJY24_007405</name>
</gene>